<proteinExistence type="predicted"/>
<comment type="caution">
    <text evidence="4">The sequence shown here is derived from an EMBL/GenBank/DDBJ whole genome shotgun (WGS) entry which is preliminary data.</text>
</comment>
<reference evidence="4 5" key="1">
    <citation type="submission" date="2021-11" db="EMBL/GenBank/DDBJ databases">
        <title>Lacrimispora sp. nov. NSJ-141 isolated from human feces.</title>
        <authorList>
            <person name="Abdugheni R."/>
        </authorList>
    </citation>
    <scope>NUCLEOTIDE SEQUENCE [LARGE SCALE GENOMIC DNA]</scope>
    <source>
        <strain evidence="4 5">NSJ-141</strain>
    </source>
</reference>
<gene>
    <name evidence="4" type="ORF">LQE92_02260</name>
</gene>
<dbReference type="InterPro" id="IPR000182">
    <property type="entry name" value="GNAT_dom"/>
</dbReference>
<evidence type="ECO:0000313" key="4">
    <source>
        <dbReference type="EMBL" id="MCD2491450.1"/>
    </source>
</evidence>
<dbReference type="InterPro" id="IPR050680">
    <property type="entry name" value="YpeA/RimI_acetyltransf"/>
</dbReference>
<dbReference type="PROSITE" id="PS51186">
    <property type="entry name" value="GNAT"/>
    <property type="match status" value="1"/>
</dbReference>
<dbReference type="Pfam" id="PF00583">
    <property type="entry name" value="Acetyltransf_1"/>
    <property type="match status" value="1"/>
</dbReference>
<dbReference type="Gene3D" id="3.40.630.30">
    <property type="match status" value="1"/>
</dbReference>
<dbReference type="AlphaFoldDB" id="A0AAP2RH06"/>
<dbReference type="GO" id="GO:0016747">
    <property type="term" value="F:acyltransferase activity, transferring groups other than amino-acyl groups"/>
    <property type="evidence" value="ECO:0007669"/>
    <property type="project" value="InterPro"/>
</dbReference>
<dbReference type="InterPro" id="IPR016181">
    <property type="entry name" value="Acyl_CoA_acyltransferase"/>
</dbReference>
<evidence type="ECO:0000256" key="1">
    <source>
        <dbReference type="ARBA" id="ARBA00022679"/>
    </source>
</evidence>
<sequence length="316" mass="35810">MPYILCNSLDELQCRQVTALHTICSEAVQINSYAENVSSENPVVLSLVLPEPDAEDEDVFFLLFYMEKTLISFLSVFCPDWKTAEVSGFTHPLYRKKGHFSRLLRNARREAEIRFGNISFLYQCLSCDPDTISFCKYRNLKLSYSECMMAVEIPAADMSAALSVQLSSSSHDNREQLISLHMQAFDADRSFTESYIDTILEDADTVSYVLSPAPSYQKSQEETLGLLHLTLDKSGRTAYLMGFGILPRFRRKGYGKKALSALFQILPPGCLLLLQVSTSNLPAFHLYKSCGFLIQSKLDYYQENPRFISQGRKEPS</sequence>
<accession>A0AAP2RH06</accession>
<dbReference type="RefSeq" id="WP_231061382.1">
    <property type="nucleotide sequence ID" value="NZ_JAJNOR010000001.1"/>
</dbReference>
<keyword evidence="2" id="KW-0012">Acyltransferase</keyword>
<feature type="domain" description="N-acetyltransferase" evidence="3">
    <location>
        <begin position="164"/>
        <end position="315"/>
    </location>
</feature>
<evidence type="ECO:0000259" key="3">
    <source>
        <dbReference type="PROSITE" id="PS51186"/>
    </source>
</evidence>
<dbReference type="PANTHER" id="PTHR43420">
    <property type="entry name" value="ACETYLTRANSFERASE"/>
    <property type="match status" value="1"/>
</dbReference>
<keyword evidence="1" id="KW-0808">Transferase</keyword>
<organism evidence="4 5">
    <name type="scientific">Lientehia hominis</name>
    <dbReference type="NCBI Taxonomy" id="2897778"/>
    <lineage>
        <taxon>Bacteria</taxon>
        <taxon>Bacillati</taxon>
        <taxon>Bacillota</taxon>
        <taxon>Clostridia</taxon>
        <taxon>Lachnospirales</taxon>
        <taxon>Lachnospiraceae</taxon>
        <taxon>Lientehia</taxon>
    </lineage>
</organism>
<evidence type="ECO:0000313" key="5">
    <source>
        <dbReference type="Proteomes" id="UP001299265"/>
    </source>
</evidence>
<dbReference type="Proteomes" id="UP001299265">
    <property type="component" value="Unassembled WGS sequence"/>
</dbReference>
<evidence type="ECO:0000256" key="2">
    <source>
        <dbReference type="ARBA" id="ARBA00023315"/>
    </source>
</evidence>
<keyword evidence="5" id="KW-1185">Reference proteome</keyword>
<dbReference type="CDD" id="cd04301">
    <property type="entry name" value="NAT_SF"/>
    <property type="match status" value="1"/>
</dbReference>
<dbReference type="EMBL" id="JAJNOR010000001">
    <property type="protein sequence ID" value="MCD2491450.1"/>
    <property type="molecule type" value="Genomic_DNA"/>
</dbReference>
<dbReference type="SUPFAM" id="SSF55729">
    <property type="entry name" value="Acyl-CoA N-acyltransferases (Nat)"/>
    <property type="match status" value="1"/>
</dbReference>
<protein>
    <submittedName>
        <fullName evidence="4">GNAT family N-acetyltransferase</fullName>
    </submittedName>
</protein>
<name>A0AAP2RH06_9FIRM</name>